<dbReference type="PANTHER" id="PTHR36063">
    <property type="entry name" value="ARABIDOPSIS THALIANA GENOMIC DNA, CHROMOSOME 5, P1 CLONE:MOK16"/>
    <property type="match status" value="1"/>
</dbReference>
<protein>
    <submittedName>
        <fullName evidence="1">Uncharacterized protein</fullName>
    </submittedName>
</protein>
<proteinExistence type="predicted"/>
<dbReference type="Gramene" id="PRQ43540">
    <property type="protein sequence ID" value="PRQ43540"/>
    <property type="gene ID" value="RchiOBHm_Chr3g0469571"/>
</dbReference>
<dbReference type="Proteomes" id="UP000238479">
    <property type="component" value="Chromosome 3"/>
</dbReference>
<sequence length="51" mass="5790">MAEKMRFLGSWIEVAPAILIRPHKTSTSPDLETITEELELEAEDHDQKPAN</sequence>
<dbReference type="EMBL" id="PDCK01000041">
    <property type="protein sequence ID" value="PRQ43540.1"/>
    <property type="molecule type" value="Genomic_DNA"/>
</dbReference>
<reference evidence="1 2" key="1">
    <citation type="journal article" date="2018" name="Nat. Genet.">
        <title>The Rosa genome provides new insights in the design of modern roses.</title>
        <authorList>
            <person name="Bendahmane M."/>
        </authorList>
    </citation>
    <scope>NUCLEOTIDE SEQUENCE [LARGE SCALE GENOMIC DNA]</scope>
    <source>
        <strain evidence="2">cv. Old Blush</strain>
    </source>
</reference>
<evidence type="ECO:0000313" key="1">
    <source>
        <dbReference type="EMBL" id="PRQ43540.1"/>
    </source>
</evidence>
<dbReference type="AlphaFoldDB" id="A0A2P6RAU9"/>
<dbReference type="OMA" id="EAEDHDQ"/>
<dbReference type="PANTHER" id="PTHR36063:SF1">
    <property type="entry name" value="ARABIDOPSIS THALIANA GENOMIC DNA, CHROMOSOME 5, P1 CLONE:MOK16"/>
    <property type="match status" value="1"/>
</dbReference>
<comment type="caution">
    <text evidence="1">The sequence shown here is derived from an EMBL/GenBank/DDBJ whole genome shotgun (WGS) entry which is preliminary data.</text>
</comment>
<name>A0A2P6RAU9_ROSCH</name>
<organism evidence="1 2">
    <name type="scientific">Rosa chinensis</name>
    <name type="common">China rose</name>
    <dbReference type="NCBI Taxonomy" id="74649"/>
    <lineage>
        <taxon>Eukaryota</taxon>
        <taxon>Viridiplantae</taxon>
        <taxon>Streptophyta</taxon>
        <taxon>Embryophyta</taxon>
        <taxon>Tracheophyta</taxon>
        <taxon>Spermatophyta</taxon>
        <taxon>Magnoliopsida</taxon>
        <taxon>eudicotyledons</taxon>
        <taxon>Gunneridae</taxon>
        <taxon>Pentapetalae</taxon>
        <taxon>rosids</taxon>
        <taxon>fabids</taxon>
        <taxon>Rosales</taxon>
        <taxon>Rosaceae</taxon>
        <taxon>Rosoideae</taxon>
        <taxon>Rosoideae incertae sedis</taxon>
        <taxon>Rosa</taxon>
    </lineage>
</organism>
<evidence type="ECO:0000313" key="2">
    <source>
        <dbReference type="Proteomes" id="UP000238479"/>
    </source>
</evidence>
<gene>
    <name evidence="1" type="ORF">RchiOBHm_Chr3g0469571</name>
</gene>
<keyword evidence="2" id="KW-1185">Reference proteome</keyword>
<accession>A0A2P6RAU9</accession>